<dbReference type="Proteomes" id="UP000239563">
    <property type="component" value="Chromosome I"/>
</dbReference>
<organism evidence="2 3">
    <name type="scientific">Sporisorium reilianum f. sp. reilianum</name>
    <dbReference type="NCBI Taxonomy" id="72559"/>
    <lineage>
        <taxon>Eukaryota</taxon>
        <taxon>Fungi</taxon>
        <taxon>Dikarya</taxon>
        <taxon>Basidiomycota</taxon>
        <taxon>Ustilaginomycotina</taxon>
        <taxon>Ustilaginomycetes</taxon>
        <taxon>Ustilaginales</taxon>
        <taxon>Ustilaginaceae</taxon>
        <taxon>Sporisorium</taxon>
    </lineage>
</organism>
<dbReference type="EMBL" id="LT795054">
    <property type="protein sequence ID" value="SJX60248.1"/>
    <property type="molecule type" value="Genomic_DNA"/>
</dbReference>
<evidence type="ECO:0000313" key="3">
    <source>
        <dbReference type="Proteomes" id="UP000239563"/>
    </source>
</evidence>
<accession>A0A2N8U6H6</accession>
<evidence type="ECO:0000313" key="2">
    <source>
        <dbReference type="EMBL" id="SJX60248.1"/>
    </source>
</evidence>
<feature type="compositionally biased region" description="Polar residues" evidence="1">
    <location>
        <begin position="23"/>
        <end position="38"/>
    </location>
</feature>
<reference evidence="2 3" key="1">
    <citation type="submission" date="2017-02" db="EMBL/GenBank/DDBJ databases">
        <authorList>
            <person name="Peterson S.W."/>
        </authorList>
    </citation>
    <scope>NUCLEOTIDE SEQUENCE [LARGE SCALE GENOMIC DNA]</scope>
    <source>
        <strain evidence="2 3">SRS1_H2-8</strain>
    </source>
</reference>
<proteinExistence type="predicted"/>
<sequence length="68" mass="6820">MSGKGNTTGGQGGGGKGPCQPTRADSYNPQSAAYNPSSAHAKGGNPSADRAAAMNPQHHAYNPTSHNK</sequence>
<gene>
    <name evidence="2" type="ORF">SRS1_11562</name>
</gene>
<feature type="compositionally biased region" description="Gly residues" evidence="1">
    <location>
        <begin position="1"/>
        <end position="17"/>
    </location>
</feature>
<dbReference type="AlphaFoldDB" id="A0A2N8U6H6"/>
<evidence type="ECO:0000256" key="1">
    <source>
        <dbReference type="SAM" id="MobiDB-lite"/>
    </source>
</evidence>
<feature type="region of interest" description="Disordered" evidence="1">
    <location>
        <begin position="1"/>
        <end position="68"/>
    </location>
</feature>
<protein>
    <submittedName>
        <fullName evidence="2">Uncharacterized protein</fullName>
    </submittedName>
</protein>
<name>A0A2N8U6H6_9BASI</name>